<comment type="subcellular location">
    <subcellularLocation>
        <location evidence="1">Cell outer membrane</location>
        <topology evidence="1">Multi-pass membrane protein</topology>
    </subcellularLocation>
</comment>
<evidence type="ECO:0000256" key="3">
    <source>
        <dbReference type="ARBA" id="ARBA00022452"/>
    </source>
</evidence>
<dbReference type="PROSITE" id="PS51123">
    <property type="entry name" value="OMPA_2"/>
    <property type="match status" value="1"/>
</dbReference>
<dbReference type="PANTHER" id="PTHR30329:SF21">
    <property type="entry name" value="LIPOPROTEIN YIAD-RELATED"/>
    <property type="match status" value="1"/>
</dbReference>
<feature type="compositionally biased region" description="Basic and acidic residues" evidence="11">
    <location>
        <begin position="350"/>
        <end position="361"/>
    </location>
</feature>
<evidence type="ECO:0000256" key="1">
    <source>
        <dbReference type="ARBA" id="ARBA00004571"/>
    </source>
</evidence>
<dbReference type="InterPro" id="IPR036737">
    <property type="entry name" value="OmpA-like_sf"/>
</dbReference>
<dbReference type="InterPro" id="IPR028974">
    <property type="entry name" value="TSP_type-3_rpt"/>
</dbReference>
<evidence type="ECO:0000256" key="12">
    <source>
        <dbReference type="SAM" id="SignalP"/>
    </source>
</evidence>
<evidence type="ECO:0000256" key="2">
    <source>
        <dbReference type="ARBA" id="ARBA00022448"/>
    </source>
</evidence>
<keyword evidence="6" id="KW-0406">Ion transport</keyword>
<evidence type="ECO:0000313" key="14">
    <source>
        <dbReference type="EMBL" id="MDR0182818.1"/>
    </source>
</evidence>
<dbReference type="Gene3D" id="3.30.1330.60">
    <property type="entry name" value="OmpA-like domain"/>
    <property type="match status" value="1"/>
</dbReference>
<reference evidence="14 15" key="1">
    <citation type="submission" date="2023-04" db="EMBL/GenBank/DDBJ databases">
        <title>Lysobacter sp. strain UC isolated from soil sample.</title>
        <authorList>
            <person name="Choksket S."/>
            <person name="Harshvardhan F."/>
            <person name="Rana R."/>
            <person name="Patil P.B."/>
            <person name="Korpole S."/>
        </authorList>
    </citation>
    <scope>NUCLEOTIDE SEQUENCE [LARGE SCALE GENOMIC DNA]</scope>
    <source>
        <strain evidence="14 15">UC</strain>
    </source>
</reference>
<evidence type="ECO:0000256" key="6">
    <source>
        <dbReference type="ARBA" id="ARBA00023065"/>
    </source>
</evidence>
<evidence type="ECO:0000259" key="13">
    <source>
        <dbReference type="PROSITE" id="PS51123"/>
    </source>
</evidence>
<protein>
    <submittedName>
        <fullName evidence="14">OmpA family protein</fullName>
    </submittedName>
</protein>
<evidence type="ECO:0000256" key="4">
    <source>
        <dbReference type="ARBA" id="ARBA00022692"/>
    </source>
</evidence>
<dbReference type="InterPro" id="IPR006664">
    <property type="entry name" value="OMP_bac"/>
</dbReference>
<dbReference type="Pfam" id="PF13505">
    <property type="entry name" value="OMP_b-brl"/>
    <property type="match status" value="1"/>
</dbReference>
<evidence type="ECO:0000256" key="9">
    <source>
        <dbReference type="ARBA" id="ARBA00023237"/>
    </source>
</evidence>
<evidence type="ECO:0000256" key="7">
    <source>
        <dbReference type="ARBA" id="ARBA00023114"/>
    </source>
</evidence>
<evidence type="ECO:0000256" key="11">
    <source>
        <dbReference type="SAM" id="MobiDB-lite"/>
    </source>
</evidence>
<dbReference type="RefSeq" id="WP_309261929.1">
    <property type="nucleotide sequence ID" value="NZ_JARUHG010000001.1"/>
</dbReference>
<organism evidence="14 15">
    <name type="scientific">Lysobacter arvi</name>
    <dbReference type="NCBI Taxonomy" id="3038776"/>
    <lineage>
        <taxon>Bacteria</taxon>
        <taxon>Pseudomonadati</taxon>
        <taxon>Pseudomonadota</taxon>
        <taxon>Gammaproteobacteria</taxon>
        <taxon>Lysobacterales</taxon>
        <taxon>Lysobacteraceae</taxon>
        <taxon>Lysobacter</taxon>
    </lineage>
</organism>
<proteinExistence type="predicted"/>
<evidence type="ECO:0000256" key="10">
    <source>
        <dbReference type="PROSITE-ProRule" id="PRU00473"/>
    </source>
</evidence>
<dbReference type="PANTHER" id="PTHR30329">
    <property type="entry name" value="STATOR ELEMENT OF FLAGELLAR MOTOR COMPLEX"/>
    <property type="match status" value="1"/>
</dbReference>
<keyword evidence="15" id="KW-1185">Reference proteome</keyword>
<keyword evidence="2" id="KW-0813">Transport</keyword>
<dbReference type="InterPro" id="IPR027385">
    <property type="entry name" value="Beta-barrel_OMP"/>
</dbReference>
<sequence length="361" mass="39257">MKKHLFGTAVLLGLSFANAANAQVSDDRWYLTGSAGMNIQDNDRGTRNAPFGTLGLGKFLNENWSLDGELNYQNPNFDDNQDMNWSQYGISLDARRFFNAEGRNWAPYVLMGVGYQRSEEEFLGEGVPATLLQREEGNVAAKVGVGIQSALAGKRAAIRTELAYRADFDDRSVHAGQEDWFGDVLASVGVVIPLGAPAVAAVVAPEVAPTCADRDDDGDGVNNCEDKCPNSVAGQTIGPDGCAVNVSIDLRGVNFNFDKATLRPDAIAILAEATEILKRHPELRVEVAGHTDQCGKDTYNQKLSERRARAVYDYLTSNGIDRSRMVGPMGYGESRPLEDKGQAFPGCKSETNRRTELNVQN</sequence>
<dbReference type="PRINTS" id="PR01021">
    <property type="entry name" value="OMPADOMAIN"/>
</dbReference>
<evidence type="ECO:0000256" key="8">
    <source>
        <dbReference type="ARBA" id="ARBA00023136"/>
    </source>
</evidence>
<feature type="signal peptide" evidence="12">
    <location>
        <begin position="1"/>
        <end position="22"/>
    </location>
</feature>
<gene>
    <name evidence="14" type="ORF">P8609_07510</name>
</gene>
<keyword evidence="3" id="KW-1134">Transmembrane beta strand</keyword>
<keyword evidence="9" id="KW-0998">Cell outer membrane</keyword>
<accession>A0ABU1CCA5</accession>
<dbReference type="SUPFAM" id="SSF103647">
    <property type="entry name" value="TSP type-3 repeat"/>
    <property type="match status" value="1"/>
</dbReference>
<dbReference type="CDD" id="cd07185">
    <property type="entry name" value="OmpA_C-like"/>
    <property type="match status" value="1"/>
</dbReference>
<dbReference type="Gene3D" id="2.40.160.20">
    <property type="match status" value="1"/>
</dbReference>
<dbReference type="Proteomes" id="UP001233535">
    <property type="component" value="Unassembled WGS sequence"/>
</dbReference>
<keyword evidence="7" id="KW-0626">Porin</keyword>
<dbReference type="Pfam" id="PF00691">
    <property type="entry name" value="OmpA"/>
    <property type="match status" value="1"/>
</dbReference>
<dbReference type="SUPFAM" id="SSF103088">
    <property type="entry name" value="OmpA-like"/>
    <property type="match status" value="1"/>
</dbReference>
<feature type="domain" description="OmpA-like" evidence="13">
    <location>
        <begin position="242"/>
        <end position="361"/>
    </location>
</feature>
<keyword evidence="8 10" id="KW-0472">Membrane</keyword>
<keyword evidence="5 12" id="KW-0732">Signal</keyword>
<feature type="chain" id="PRO_5047297042" evidence="12">
    <location>
        <begin position="23"/>
        <end position="361"/>
    </location>
</feature>
<keyword evidence="4" id="KW-0812">Transmembrane</keyword>
<dbReference type="InterPro" id="IPR011250">
    <property type="entry name" value="OMP/PagP_B-barrel"/>
</dbReference>
<feature type="region of interest" description="Disordered" evidence="11">
    <location>
        <begin position="326"/>
        <end position="361"/>
    </location>
</feature>
<dbReference type="InterPro" id="IPR050330">
    <property type="entry name" value="Bact_OuterMem_StrucFunc"/>
</dbReference>
<evidence type="ECO:0000313" key="15">
    <source>
        <dbReference type="Proteomes" id="UP001233535"/>
    </source>
</evidence>
<evidence type="ECO:0000256" key="5">
    <source>
        <dbReference type="ARBA" id="ARBA00022729"/>
    </source>
</evidence>
<dbReference type="SUPFAM" id="SSF56925">
    <property type="entry name" value="OMPA-like"/>
    <property type="match status" value="1"/>
</dbReference>
<dbReference type="EMBL" id="JARUHG010000001">
    <property type="protein sequence ID" value="MDR0182818.1"/>
    <property type="molecule type" value="Genomic_DNA"/>
</dbReference>
<dbReference type="InterPro" id="IPR006665">
    <property type="entry name" value="OmpA-like"/>
</dbReference>
<name>A0ABU1CCA5_9GAMM</name>
<comment type="caution">
    <text evidence="14">The sequence shown here is derived from an EMBL/GenBank/DDBJ whole genome shotgun (WGS) entry which is preliminary data.</text>
</comment>